<sequence>MSGFPTLNPELAENPLIYVEFEDVFPKIFPISDLSSDVQNIPNTDNAIQPNIDGTVQAFSSPLEGTDINTLKAGAPSITIWPLECPSVSPATSSSKELPHSHNPGNPTHIPACNLSAPSPMPVNVNVNQLPPATVSQQLTRSSLQPNVLIQRQLGNDQRNSQSGRLRTLLEKDMAGKAVVEKYDKENLLNNKLRSRLTRIVIKFEADKFIKLLELGQTTEFIITTERFKYLANEIVYTFPRETAATYFQPFESVGGESINATGKLWRNYCYVKGVLRDDGVLKPPKDRATSSTLFVVSDSLQEKLHELITLLDPWHKVLQLWNDTHDARLNEYMNEKLSVKDYLQKYACLRVEAARTLFDADFNKLYPKAGLRLRDNWDKTVPHLRHRLSTCKKLNAEEKILLDSLDTIENNTGNAILLSLLHHLIPSCRPGRKRKADTGENTLPRRLTNQERKESFFVHLFDVLELEEVLQKGRERTEKYSLQHQPIPIVVGPLTQCTATYVILENEIYETCNVLRAFDLTFKICFALNCEYPPNARPLWIFLQRAYYNIQLPKDKPSTELTSLIGEVKAVINEQS</sequence>
<reference evidence="3" key="1">
    <citation type="submission" date="2025-08" db="UniProtKB">
        <authorList>
            <consortium name="RefSeq"/>
        </authorList>
    </citation>
    <scope>IDENTIFICATION</scope>
    <source>
        <strain evidence="3">USDA-PBARC FA_bdor</strain>
        <tissue evidence="3">Whole organism</tissue>
    </source>
</reference>
<evidence type="ECO:0000313" key="2">
    <source>
        <dbReference type="Proteomes" id="UP000694866"/>
    </source>
</evidence>
<organism evidence="2 3">
    <name type="scientific">Fopius arisanus</name>
    <dbReference type="NCBI Taxonomy" id="64838"/>
    <lineage>
        <taxon>Eukaryota</taxon>
        <taxon>Metazoa</taxon>
        <taxon>Ecdysozoa</taxon>
        <taxon>Arthropoda</taxon>
        <taxon>Hexapoda</taxon>
        <taxon>Insecta</taxon>
        <taxon>Pterygota</taxon>
        <taxon>Neoptera</taxon>
        <taxon>Endopterygota</taxon>
        <taxon>Hymenoptera</taxon>
        <taxon>Apocrita</taxon>
        <taxon>Ichneumonoidea</taxon>
        <taxon>Braconidae</taxon>
        <taxon>Opiinae</taxon>
        <taxon>Fopius</taxon>
    </lineage>
</organism>
<feature type="region of interest" description="Disordered" evidence="1">
    <location>
        <begin position="89"/>
        <end position="108"/>
    </location>
</feature>
<dbReference type="OrthoDB" id="7692606at2759"/>
<proteinExistence type="predicted"/>
<gene>
    <name evidence="3" type="primary">LOC105272685</name>
</gene>
<dbReference type="GeneID" id="105272685"/>
<accession>A0A9R1TP98</accession>
<keyword evidence="2" id="KW-1185">Reference proteome</keyword>
<dbReference type="AlphaFoldDB" id="A0A9R1TP98"/>
<dbReference type="RefSeq" id="XP_011313202.1">
    <property type="nucleotide sequence ID" value="XM_011314900.1"/>
</dbReference>
<evidence type="ECO:0000313" key="3">
    <source>
        <dbReference type="RefSeq" id="XP_011313202.1"/>
    </source>
</evidence>
<name>A0A9R1TP98_9HYME</name>
<dbReference type="KEGG" id="fas:105272685"/>
<evidence type="ECO:0000256" key="1">
    <source>
        <dbReference type="SAM" id="MobiDB-lite"/>
    </source>
</evidence>
<dbReference type="Proteomes" id="UP000694866">
    <property type="component" value="Unplaced"/>
</dbReference>
<protein>
    <submittedName>
        <fullName evidence="3">Uncharacterized protein</fullName>
    </submittedName>
</protein>